<accession>A0AAD3UEH6</accession>
<dbReference type="InterPro" id="IPR027396">
    <property type="entry name" value="DsrEFH-like"/>
</dbReference>
<reference evidence="1" key="1">
    <citation type="journal article" date="2018" name="Genome Biol.">
        <title>SKESA: strategic k-mer extension for scrupulous assemblies.</title>
        <authorList>
            <person name="Souvorov A."/>
            <person name="Agarwala R."/>
            <person name="Lipman D.J."/>
        </authorList>
    </citation>
    <scope>NUCLEOTIDE SEQUENCE</scope>
    <source>
        <strain evidence="1">OLC2673_Aeromonas</strain>
    </source>
</reference>
<dbReference type="PANTHER" id="PTHR37526">
    <property type="entry name" value="PROTEIN TUSB"/>
    <property type="match status" value="1"/>
</dbReference>
<dbReference type="GO" id="GO:0002143">
    <property type="term" value="P:tRNA wobble position uridine thiolation"/>
    <property type="evidence" value="ECO:0007669"/>
    <property type="project" value="InterPro"/>
</dbReference>
<dbReference type="Pfam" id="PF04077">
    <property type="entry name" value="DsrH"/>
    <property type="match status" value="1"/>
</dbReference>
<name>A0AAD3UEH6_AERHY</name>
<reference evidence="1" key="2">
    <citation type="submission" date="2020-01" db="EMBL/GenBank/DDBJ databases">
        <authorList>
            <consortium name="NCBI Pathogen Detection Project"/>
        </authorList>
    </citation>
    <scope>NUCLEOTIDE SEQUENCE</scope>
    <source>
        <strain evidence="1">OLC2673_Aeromonas</strain>
    </source>
</reference>
<proteinExistence type="predicted"/>
<sequence>MLPTSAFEVTMIQLILTSPFQSQDLEQALTYRQPEDVLVLMQDAVVAATAPQWCARLAGVPLYVMREDLQARGLQQRIGLDLDMTGLVALIAEKGSPQTWAG</sequence>
<comment type="caution">
    <text evidence="1">The sequence shown here is derived from an EMBL/GenBank/DDBJ whole genome shotgun (WGS) entry which is preliminary data.</text>
</comment>
<dbReference type="EMBL" id="DACTUL010000068">
    <property type="protein sequence ID" value="HAT6346722.1"/>
    <property type="molecule type" value="Genomic_DNA"/>
</dbReference>
<dbReference type="Gene3D" id="3.40.1260.10">
    <property type="entry name" value="DsrEFH-like"/>
    <property type="match status" value="1"/>
</dbReference>
<dbReference type="GO" id="GO:1990228">
    <property type="term" value="C:sulfurtransferase complex"/>
    <property type="evidence" value="ECO:0007669"/>
    <property type="project" value="TreeGrafter"/>
</dbReference>
<evidence type="ECO:0000313" key="2">
    <source>
        <dbReference type="Proteomes" id="UP000859505"/>
    </source>
</evidence>
<dbReference type="Proteomes" id="UP000859505">
    <property type="component" value="Unassembled WGS sequence"/>
</dbReference>
<gene>
    <name evidence="1" type="primary">dsrH</name>
    <name evidence="1" type="ORF">JAJ28_004539</name>
</gene>
<dbReference type="NCBIfam" id="TIGR03011">
    <property type="entry name" value="sulf_tusB_dsrH"/>
    <property type="match status" value="1"/>
</dbReference>
<dbReference type="SUPFAM" id="SSF75169">
    <property type="entry name" value="DsrEFH-like"/>
    <property type="match status" value="1"/>
</dbReference>
<protein>
    <submittedName>
        <fullName evidence="1">Sulfurtransferase complex subunit TusB</fullName>
    </submittedName>
</protein>
<organism evidence="1 2">
    <name type="scientific">Aeromonas hydrophila</name>
    <dbReference type="NCBI Taxonomy" id="644"/>
    <lineage>
        <taxon>Bacteria</taxon>
        <taxon>Pseudomonadati</taxon>
        <taxon>Pseudomonadota</taxon>
        <taxon>Gammaproteobacteria</taxon>
        <taxon>Aeromonadales</taxon>
        <taxon>Aeromonadaceae</taxon>
        <taxon>Aeromonas</taxon>
    </lineage>
</organism>
<evidence type="ECO:0000313" key="1">
    <source>
        <dbReference type="EMBL" id="HAT6346722.1"/>
    </source>
</evidence>
<dbReference type="InterPro" id="IPR007215">
    <property type="entry name" value="Sulphur_relay_TusB/DsrH"/>
</dbReference>
<dbReference type="PANTHER" id="PTHR37526:SF1">
    <property type="entry name" value="PROTEIN TUSB"/>
    <property type="match status" value="1"/>
</dbReference>
<dbReference type="AlphaFoldDB" id="A0AAD3UEH6"/>